<dbReference type="Pfam" id="PF06854">
    <property type="entry name" value="Phage_Gp15"/>
    <property type="match status" value="1"/>
</dbReference>
<evidence type="ECO:0000313" key="1">
    <source>
        <dbReference type="EMBL" id="TCO86372.1"/>
    </source>
</evidence>
<keyword evidence="2" id="KW-1185">Reference proteome</keyword>
<protein>
    <submittedName>
        <fullName evidence="1">Bacteriophage Gp15 protein</fullName>
    </submittedName>
</protein>
<sequence length="195" mass="23363">MSSLLTERLPQTVQIDGVEVKINTDYRIFVNLELTLQDDILSDEEKIYRMLKLCYPSIPKNIVEALEQIMWFYSCGKKDEKKRSRKPLYRFDCDGDYIYSAFLSQYSIDLQELPYMHWWKFRSLFQSLGDDNEITKIIGYRNMEITGKMTNDQKRFYKRMKEQYKLPMPEHKSQMIEEIEEALINGGDISHILQR</sequence>
<dbReference type="Proteomes" id="UP000295711">
    <property type="component" value="Unassembled WGS sequence"/>
</dbReference>
<evidence type="ECO:0000313" key="2">
    <source>
        <dbReference type="Proteomes" id="UP000295711"/>
    </source>
</evidence>
<comment type="caution">
    <text evidence="1">The sequence shown here is derived from an EMBL/GenBank/DDBJ whole genome shotgun (WGS) entry which is preliminary data.</text>
</comment>
<proteinExistence type="predicted"/>
<gene>
    <name evidence="1" type="ORF">EV212_101157</name>
</gene>
<organism evidence="1 2">
    <name type="scientific">Frisingicoccus caecimuris</name>
    <dbReference type="NCBI Taxonomy" id="1796636"/>
    <lineage>
        <taxon>Bacteria</taxon>
        <taxon>Bacillati</taxon>
        <taxon>Bacillota</taxon>
        <taxon>Clostridia</taxon>
        <taxon>Lachnospirales</taxon>
        <taxon>Lachnospiraceae</taxon>
        <taxon>Frisingicoccus</taxon>
    </lineage>
</organism>
<dbReference type="InterPro" id="IPR009660">
    <property type="entry name" value="Phage_A500_Gp15"/>
</dbReference>
<accession>A0A4R2LE63</accession>
<reference evidence="1 2" key="1">
    <citation type="submission" date="2019-03" db="EMBL/GenBank/DDBJ databases">
        <title>Genomic Encyclopedia of Type Strains, Phase IV (KMG-IV): sequencing the most valuable type-strain genomes for metagenomic binning, comparative biology and taxonomic classification.</title>
        <authorList>
            <person name="Goeker M."/>
        </authorList>
    </citation>
    <scope>NUCLEOTIDE SEQUENCE [LARGE SCALE GENOMIC DNA]</scope>
    <source>
        <strain evidence="1 2">DSM 28559</strain>
    </source>
</reference>
<dbReference type="RefSeq" id="WP_132087395.1">
    <property type="nucleotide sequence ID" value="NZ_JANKAQ010000005.1"/>
</dbReference>
<name>A0A4R2LE63_9FIRM</name>
<dbReference type="AlphaFoldDB" id="A0A4R2LE63"/>
<dbReference type="EMBL" id="SLXA01000001">
    <property type="protein sequence ID" value="TCO86372.1"/>
    <property type="molecule type" value="Genomic_DNA"/>
</dbReference>
<dbReference type="OrthoDB" id="1758052at2"/>